<dbReference type="Gene3D" id="4.10.220.110">
    <property type="match status" value="1"/>
</dbReference>
<comment type="similarity">
    <text evidence="1">Belongs to the VgrG protein family.</text>
</comment>
<dbReference type="Pfam" id="PF10106">
    <property type="entry name" value="DUF2345"/>
    <property type="match status" value="1"/>
</dbReference>
<dbReference type="Gene3D" id="3.55.50.10">
    <property type="entry name" value="Baseplate protein-like domains"/>
    <property type="match status" value="1"/>
</dbReference>
<dbReference type="Pfam" id="PF13296">
    <property type="entry name" value="T6SS_Vgr"/>
    <property type="match status" value="1"/>
</dbReference>
<feature type="region of interest" description="Disordered" evidence="2">
    <location>
        <begin position="895"/>
        <end position="915"/>
    </location>
</feature>
<feature type="domain" description="Putative type VI secretion system Rhs element associated Vgr" evidence="5">
    <location>
        <begin position="475"/>
        <end position="581"/>
    </location>
</feature>
<dbReference type="EMBL" id="WIWI01000103">
    <property type="protein sequence ID" value="MQT92398.1"/>
    <property type="molecule type" value="Genomic_DNA"/>
</dbReference>
<evidence type="ECO:0000259" key="5">
    <source>
        <dbReference type="Pfam" id="PF13296"/>
    </source>
</evidence>
<proteinExistence type="inferred from homology"/>
<dbReference type="NCBIfam" id="TIGR01646">
    <property type="entry name" value="vgr_GE"/>
    <property type="match status" value="1"/>
</dbReference>
<dbReference type="InterPro" id="IPR017847">
    <property type="entry name" value="T6SS_RhsGE_Vgr_subset"/>
</dbReference>
<dbReference type="InterPro" id="IPR050708">
    <property type="entry name" value="T6SS_VgrG/RHS"/>
</dbReference>
<feature type="domain" description="DUF2345" evidence="4">
    <location>
        <begin position="615"/>
        <end position="759"/>
    </location>
</feature>
<dbReference type="Proteomes" id="UP000441404">
    <property type="component" value="Unassembled WGS sequence"/>
</dbReference>
<dbReference type="SUPFAM" id="SSF69255">
    <property type="entry name" value="gp5 N-terminal domain-like"/>
    <property type="match status" value="1"/>
</dbReference>
<dbReference type="EMBL" id="WIWJ01000075">
    <property type="protein sequence ID" value="MQT49933.1"/>
    <property type="molecule type" value="Genomic_DNA"/>
</dbReference>
<evidence type="ECO:0000313" key="7">
    <source>
        <dbReference type="EMBL" id="MQT92398.1"/>
    </source>
</evidence>
<accession>A0A6A7YKC8</accession>
<dbReference type="Proteomes" id="UP000489190">
    <property type="component" value="Unassembled WGS sequence"/>
</dbReference>
<dbReference type="Gene3D" id="2.30.110.50">
    <property type="match status" value="1"/>
</dbReference>
<dbReference type="NCBIfam" id="TIGR03361">
    <property type="entry name" value="VI_Rhs_Vgr"/>
    <property type="match status" value="1"/>
</dbReference>
<evidence type="ECO:0000313" key="6">
    <source>
        <dbReference type="EMBL" id="MQT49933.1"/>
    </source>
</evidence>
<name>A0A6A7YKC8_9PSED</name>
<dbReference type="SUPFAM" id="SSF69279">
    <property type="entry name" value="Phage tail proteins"/>
    <property type="match status" value="2"/>
</dbReference>
<dbReference type="SUPFAM" id="SSF69349">
    <property type="entry name" value="Phage fibre proteins"/>
    <property type="match status" value="1"/>
</dbReference>
<dbReference type="InterPro" id="IPR028244">
    <property type="entry name" value="T6SS_Rhs_Vgr_dom"/>
</dbReference>
<dbReference type="Pfam" id="PF05954">
    <property type="entry name" value="Phage_GPD"/>
    <property type="match status" value="1"/>
</dbReference>
<feature type="domain" description="Gp5/Type VI secretion system Vgr protein OB-fold" evidence="3">
    <location>
        <begin position="387"/>
        <end position="453"/>
    </location>
</feature>
<dbReference type="PANTHER" id="PTHR32305">
    <property type="match status" value="1"/>
</dbReference>
<reference evidence="8 9" key="1">
    <citation type="submission" date="2019-10" db="EMBL/GenBank/DDBJ databases">
        <title>Evaluation of single-gene subtyping targets for Pseudomonas.</title>
        <authorList>
            <person name="Reichler S.J."/>
            <person name="Orsi R.H."/>
            <person name="Wiedmann M."/>
            <person name="Martin N.H."/>
            <person name="Murphy S.I."/>
        </authorList>
    </citation>
    <scope>NUCLEOTIDE SEQUENCE [LARGE SCALE GENOMIC DNA]</scope>
    <source>
        <strain evidence="7 9">FSL R10-3254</strain>
        <strain evidence="6 8">FSL R10-3257</strain>
    </source>
</reference>
<evidence type="ECO:0000259" key="4">
    <source>
        <dbReference type="Pfam" id="PF10106"/>
    </source>
</evidence>
<dbReference type="InterPro" id="IPR006531">
    <property type="entry name" value="Gp5/Vgr_OB"/>
</dbReference>
<dbReference type="PANTHER" id="PTHR32305:SF11">
    <property type="entry name" value="TYPE VI SECRETION SYSTEM SPIKE PROTEIN VGRG3"/>
    <property type="match status" value="1"/>
</dbReference>
<sequence>MSRPQDVRFTFSSTADIAFEVVSFELSEGISELFCLNVELISESANADFATLLDKPATLTLFQGGMPVRYVHGLISQFEQGKTGFRRTWYRARIEPELARANLQSDWRIFQQRSVPQILKQLFKDRHWGACTQRLTEPHQTREFCVQAGELDLAFYQRLAAEEGLLSIFQHSEAGHSLILADHIATFGILQDEPLVYAPNPGGDPAQPALHSFTYREQVRSSEQTQRDYTFTHPRYNLEQQEQAMHLDHQSSGYERYDYPGRYKHDNAGKPFTRTRLLVLRSDARTVEVTGDDARLVPGLAFDLVGHPREDMNIGWRAVHIHHSGQQHTALEEESADSRVGTRYNLTATLIPDTLQWQAPLLPKPCIEGPQIATVVGPANEEVYCDEHARVRLQFPWDREDRNDDRSSCWVRVCQSWAGAGWGHVALPRIGQEVLVAFLHGDPDQPMVIGRSYHAINRTPYKLPEFKAISPIRSKELHGQRHNELRLDDTHGQISATLMTDHQHTALNTGFLTHPRPDGGAPRGEGFELRTDAHGVVRAGGGLLLTTQLRARAVAHHTDLPECAEQLSIAQQHHATFSQLARDHLAQESGDQDEVAQALSDQHAAIRGTGGNPSANQFPELSEPYLVLHSPAGIASSTPQSTHLTSGEHLALTSGGHTSLAIGKRLLISASRGVRTFVQSLGWRLVAASGDIDIRALKDNINLLAKLNITATAERITLSAKEELVIQAAGSTTTYNAGGITHTTRGQYIAHASNFAYKNAQSQAAAFPQDLKSGTGNLELLQQYANGLAFKGGQYQVEDALGQVFKGVLDANGFAAVAGLAPGPANVQFNKDPVDVWTDPGFPGPHEQIETTTAETTRTHLPVQARAVLEAVLNTPPSKNALKAAALSKMPSSVKTLAGSIDASGQRPGNPEKSS</sequence>
<evidence type="ECO:0000313" key="9">
    <source>
        <dbReference type="Proteomes" id="UP000489190"/>
    </source>
</evidence>
<dbReference type="Gene3D" id="2.40.50.230">
    <property type="entry name" value="Gp5 N-terminal domain"/>
    <property type="match status" value="1"/>
</dbReference>
<evidence type="ECO:0000256" key="2">
    <source>
        <dbReference type="SAM" id="MobiDB-lite"/>
    </source>
</evidence>
<dbReference type="Pfam" id="PF04717">
    <property type="entry name" value="Phage_base_V"/>
    <property type="match status" value="1"/>
</dbReference>
<dbReference type="AlphaFoldDB" id="A0A6A7YKC8"/>
<comment type="caution">
    <text evidence="6">The sequence shown here is derived from an EMBL/GenBank/DDBJ whole genome shotgun (WGS) entry which is preliminary data.</text>
</comment>
<dbReference type="InterPro" id="IPR018769">
    <property type="entry name" value="VgrG2_DUF2345"/>
</dbReference>
<evidence type="ECO:0000259" key="3">
    <source>
        <dbReference type="Pfam" id="PF04717"/>
    </source>
</evidence>
<gene>
    <name evidence="6" type="primary">tssI</name>
    <name evidence="7" type="ORF">GHO39_25180</name>
    <name evidence="6" type="ORF">GHO40_24910</name>
</gene>
<dbReference type="InterPro" id="IPR037026">
    <property type="entry name" value="Vgr_OB-fold_dom_sf"/>
</dbReference>
<dbReference type="InterPro" id="IPR006533">
    <property type="entry name" value="T6SS_Vgr_RhsGE"/>
</dbReference>
<evidence type="ECO:0000313" key="8">
    <source>
        <dbReference type="Proteomes" id="UP000441404"/>
    </source>
</evidence>
<dbReference type="RefSeq" id="WP_153330740.1">
    <property type="nucleotide sequence ID" value="NZ_WIWI01000103.1"/>
</dbReference>
<organism evidence="6 8">
    <name type="scientific">Pseudomonas helleri</name>
    <dbReference type="NCBI Taxonomy" id="1608996"/>
    <lineage>
        <taxon>Bacteria</taxon>
        <taxon>Pseudomonadati</taxon>
        <taxon>Pseudomonadota</taxon>
        <taxon>Gammaproteobacteria</taxon>
        <taxon>Pseudomonadales</taxon>
        <taxon>Pseudomonadaceae</taxon>
        <taxon>Pseudomonas</taxon>
    </lineage>
</organism>
<evidence type="ECO:0000256" key="1">
    <source>
        <dbReference type="ARBA" id="ARBA00005558"/>
    </source>
</evidence>
<protein>
    <submittedName>
        <fullName evidence="6">Type VI secretion system tip protein VgrG</fullName>
    </submittedName>
</protein>